<reference evidence="2 3" key="1">
    <citation type="journal article" date="2018" name="Front. Plant Sci.">
        <title>Red Clover (Trifolium pratense) and Zigzag Clover (T. medium) - A Picture of Genomic Similarities and Differences.</title>
        <authorList>
            <person name="Dluhosova J."/>
            <person name="Istvanek J."/>
            <person name="Nedelnik J."/>
            <person name="Repkova J."/>
        </authorList>
    </citation>
    <scope>NUCLEOTIDE SEQUENCE [LARGE SCALE GENOMIC DNA]</scope>
    <source>
        <strain evidence="3">cv. 10/8</strain>
        <tissue evidence="2">Leaf</tissue>
    </source>
</reference>
<evidence type="ECO:0000313" key="2">
    <source>
        <dbReference type="EMBL" id="MCI20988.1"/>
    </source>
</evidence>
<keyword evidence="2" id="KW-0430">Lectin</keyword>
<protein>
    <submittedName>
        <fullName evidence="2">G-type lectin S-receptor-like serine/threonine-protein kinase</fullName>
    </submittedName>
</protein>
<sequence>PKAPGFYTGRGLPEPISPSSNQMSMTILEAR</sequence>
<evidence type="ECO:0000313" key="3">
    <source>
        <dbReference type="Proteomes" id="UP000265520"/>
    </source>
</evidence>
<feature type="non-terminal residue" evidence="2">
    <location>
        <position position="1"/>
    </location>
</feature>
<keyword evidence="2" id="KW-0675">Receptor</keyword>
<proteinExistence type="predicted"/>
<dbReference type="GO" id="GO:0030246">
    <property type="term" value="F:carbohydrate binding"/>
    <property type="evidence" value="ECO:0007669"/>
    <property type="project" value="UniProtKB-KW"/>
</dbReference>
<dbReference type="Proteomes" id="UP000265520">
    <property type="component" value="Unassembled WGS sequence"/>
</dbReference>
<organism evidence="2 3">
    <name type="scientific">Trifolium medium</name>
    <dbReference type="NCBI Taxonomy" id="97028"/>
    <lineage>
        <taxon>Eukaryota</taxon>
        <taxon>Viridiplantae</taxon>
        <taxon>Streptophyta</taxon>
        <taxon>Embryophyta</taxon>
        <taxon>Tracheophyta</taxon>
        <taxon>Spermatophyta</taxon>
        <taxon>Magnoliopsida</taxon>
        <taxon>eudicotyledons</taxon>
        <taxon>Gunneridae</taxon>
        <taxon>Pentapetalae</taxon>
        <taxon>rosids</taxon>
        <taxon>fabids</taxon>
        <taxon>Fabales</taxon>
        <taxon>Fabaceae</taxon>
        <taxon>Papilionoideae</taxon>
        <taxon>50 kb inversion clade</taxon>
        <taxon>NPAAA clade</taxon>
        <taxon>Hologalegina</taxon>
        <taxon>IRL clade</taxon>
        <taxon>Trifolieae</taxon>
        <taxon>Trifolium</taxon>
    </lineage>
</organism>
<dbReference type="EMBL" id="LXQA010122724">
    <property type="protein sequence ID" value="MCI20988.1"/>
    <property type="molecule type" value="Genomic_DNA"/>
</dbReference>
<feature type="region of interest" description="Disordered" evidence="1">
    <location>
        <begin position="1"/>
        <end position="31"/>
    </location>
</feature>
<accession>A0A392QA26</accession>
<comment type="caution">
    <text evidence="2">The sequence shown here is derived from an EMBL/GenBank/DDBJ whole genome shotgun (WGS) entry which is preliminary data.</text>
</comment>
<dbReference type="GO" id="GO:0016301">
    <property type="term" value="F:kinase activity"/>
    <property type="evidence" value="ECO:0007669"/>
    <property type="project" value="UniProtKB-KW"/>
</dbReference>
<keyword evidence="2" id="KW-0418">Kinase</keyword>
<name>A0A392QA26_9FABA</name>
<keyword evidence="2" id="KW-0808">Transferase</keyword>
<keyword evidence="3" id="KW-1185">Reference proteome</keyword>
<evidence type="ECO:0000256" key="1">
    <source>
        <dbReference type="SAM" id="MobiDB-lite"/>
    </source>
</evidence>
<dbReference type="AlphaFoldDB" id="A0A392QA26"/>